<reference evidence="6" key="1">
    <citation type="journal article" date="2023" name="Commun. Biol.">
        <title>Genome analysis of Parmales, the sister group of diatoms, reveals the evolutionary specialization of diatoms from phago-mixotrophs to photoautotrophs.</title>
        <authorList>
            <person name="Ban H."/>
            <person name="Sato S."/>
            <person name="Yoshikawa S."/>
            <person name="Yamada K."/>
            <person name="Nakamura Y."/>
            <person name="Ichinomiya M."/>
            <person name="Sato N."/>
            <person name="Blanc-Mathieu R."/>
            <person name="Endo H."/>
            <person name="Kuwata A."/>
            <person name="Ogata H."/>
        </authorList>
    </citation>
    <scope>NUCLEOTIDE SEQUENCE [LARGE SCALE GENOMIC DNA]</scope>
    <source>
        <strain evidence="6">NIES 3699</strain>
    </source>
</reference>
<comment type="similarity">
    <text evidence="1">Belongs to the glycosyltransferase 90 family.</text>
</comment>
<dbReference type="Pfam" id="PF05686">
    <property type="entry name" value="Glyco_transf_90"/>
    <property type="match status" value="1"/>
</dbReference>
<comment type="caution">
    <text evidence="5">The sequence shown here is derived from an EMBL/GenBank/DDBJ whole genome shotgun (WGS) entry which is preliminary data.</text>
</comment>
<dbReference type="InterPro" id="IPR006598">
    <property type="entry name" value="CAP10"/>
</dbReference>
<evidence type="ECO:0000256" key="3">
    <source>
        <dbReference type="SAM" id="MobiDB-lite"/>
    </source>
</evidence>
<keyword evidence="6" id="KW-1185">Reference proteome</keyword>
<name>A0A9W7AY98_9STRA</name>
<evidence type="ECO:0000256" key="2">
    <source>
        <dbReference type="ARBA" id="ARBA00022679"/>
    </source>
</evidence>
<organism evidence="5 6">
    <name type="scientific">Triparma verrucosa</name>
    <dbReference type="NCBI Taxonomy" id="1606542"/>
    <lineage>
        <taxon>Eukaryota</taxon>
        <taxon>Sar</taxon>
        <taxon>Stramenopiles</taxon>
        <taxon>Ochrophyta</taxon>
        <taxon>Bolidophyceae</taxon>
        <taxon>Parmales</taxon>
        <taxon>Triparmaceae</taxon>
        <taxon>Triparma</taxon>
    </lineage>
</organism>
<evidence type="ECO:0000313" key="5">
    <source>
        <dbReference type="EMBL" id="GMH81111.1"/>
    </source>
</evidence>
<evidence type="ECO:0000313" key="6">
    <source>
        <dbReference type="Proteomes" id="UP001165160"/>
    </source>
</evidence>
<feature type="compositionally biased region" description="Low complexity" evidence="3">
    <location>
        <begin position="14"/>
        <end position="27"/>
    </location>
</feature>
<dbReference type="PANTHER" id="PTHR12203:SF35">
    <property type="entry name" value="PROTEIN O-GLUCOSYLTRANSFERASE 1"/>
    <property type="match status" value="1"/>
</dbReference>
<sequence length="350" mass="39958">MTDSKTSPPPPVNDPVNDPLNVPVNDPITDAVDEPPNPPPQVEHILIVEPSQIKTSGQFIGPSKEQIQKGLDCQRIRITPNGQIELGKNWHAIHPHNFDNLNKVLTRTVNRFGPFQGSLTTLFDTADNPICQGSNHKSIDVHRQISETIIGYSECVLCDDIIVLPLHDNQQNLETILDRIDEVPWTEKRKLAVWHGQLSGYMSHTKLHAPHMTQLPREKIVKLSEQRPELLSASFSKVPWDAFFQFRYIVAVSGNSYSGLLKEALWSNSCVLRQDSHAGEWYERFMEPWVHYVPVEFDLSDLFEKIEWAISHDDECRKIAENGHTFAFENFREESVDAYIFQTINNHIPG</sequence>
<dbReference type="Proteomes" id="UP001165160">
    <property type="component" value="Unassembled WGS sequence"/>
</dbReference>
<dbReference type="AlphaFoldDB" id="A0A9W7AY98"/>
<evidence type="ECO:0000256" key="1">
    <source>
        <dbReference type="ARBA" id="ARBA00010118"/>
    </source>
</evidence>
<protein>
    <recommendedName>
        <fullName evidence="4">Glycosyl transferase CAP10 domain-containing protein</fullName>
    </recommendedName>
</protein>
<dbReference type="GO" id="GO:0016740">
    <property type="term" value="F:transferase activity"/>
    <property type="evidence" value="ECO:0007669"/>
    <property type="project" value="UniProtKB-KW"/>
</dbReference>
<feature type="domain" description="Glycosyl transferase CAP10" evidence="4">
    <location>
        <begin position="122"/>
        <end position="345"/>
    </location>
</feature>
<dbReference type="PANTHER" id="PTHR12203">
    <property type="entry name" value="KDEL LYS-ASP-GLU-LEU CONTAINING - RELATED"/>
    <property type="match status" value="1"/>
</dbReference>
<gene>
    <name evidence="5" type="ORF">TrVE_jg8643</name>
</gene>
<feature type="region of interest" description="Disordered" evidence="3">
    <location>
        <begin position="1"/>
        <end position="41"/>
    </location>
</feature>
<accession>A0A9W7AY98</accession>
<dbReference type="InterPro" id="IPR051091">
    <property type="entry name" value="O-Glucosyltr/Glycosyltrsf_90"/>
</dbReference>
<keyword evidence="2" id="KW-0808">Transferase</keyword>
<proteinExistence type="inferred from homology"/>
<evidence type="ECO:0000259" key="4">
    <source>
        <dbReference type="SMART" id="SM00672"/>
    </source>
</evidence>
<dbReference type="SMART" id="SM00672">
    <property type="entry name" value="CAP10"/>
    <property type="match status" value="1"/>
</dbReference>
<dbReference type="EMBL" id="BRXX01000001">
    <property type="protein sequence ID" value="GMH81111.1"/>
    <property type="molecule type" value="Genomic_DNA"/>
</dbReference>